<protein>
    <submittedName>
        <fullName evidence="2">Uncharacterized protein</fullName>
    </submittedName>
</protein>
<evidence type="ECO:0000313" key="3">
    <source>
        <dbReference type="EMBL" id="STK75998.1"/>
    </source>
</evidence>
<dbReference type="AlphaFoldDB" id="A0A376HMM6"/>
<feature type="transmembrane region" description="Helical" evidence="1">
    <location>
        <begin position="5"/>
        <end position="23"/>
    </location>
</feature>
<gene>
    <name evidence="2" type="ORF">D3G36_22990</name>
    <name evidence="3" type="ORF">NCTC8603_01853</name>
</gene>
<dbReference type="Proteomes" id="UP000591371">
    <property type="component" value="Unassembled WGS sequence"/>
</dbReference>
<keyword evidence="1" id="KW-0812">Transmembrane</keyword>
<reference evidence="2 5" key="2">
    <citation type="submission" date="2019-03" db="EMBL/GenBank/DDBJ databases">
        <authorList>
            <consortium name="GenomeTrakr network: Whole genome sequencing for foodborne pathogen traceback"/>
        </authorList>
    </citation>
    <scope>NUCLEOTIDE SEQUENCE [LARGE SCALE GENOMIC DNA]</scope>
    <source>
        <strain evidence="2 5">PSU-1190</strain>
    </source>
</reference>
<dbReference type="EMBL" id="UGEE01000003">
    <property type="protein sequence ID" value="STK75998.1"/>
    <property type="molecule type" value="Genomic_DNA"/>
</dbReference>
<feature type="transmembrane region" description="Helical" evidence="1">
    <location>
        <begin position="43"/>
        <end position="60"/>
    </location>
</feature>
<dbReference type="RefSeq" id="WP_000876710.1">
    <property type="nucleotide sequence ID" value="NZ_CABWJS010000023.1"/>
</dbReference>
<dbReference type="Proteomes" id="UP000255153">
    <property type="component" value="Unassembled WGS sequence"/>
</dbReference>
<accession>A0A376HMM6</accession>
<dbReference type="EMBL" id="AASATZ010000051">
    <property type="protein sequence ID" value="EFA4420672.1"/>
    <property type="molecule type" value="Genomic_DNA"/>
</dbReference>
<proteinExistence type="predicted"/>
<keyword evidence="1" id="KW-0472">Membrane</keyword>
<keyword evidence="1" id="KW-1133">Transmembrane helix</keyword>
<comment type="caution">
    <text evidence="2">The sequence shown here is derived from an EMBL/GenBank/DDBJ whole genome shotgun (WGS) entry which is preliminary data.</text>
</comment>
<feature type="transmembrane region" description="Helical" evidence="1">
    <location>
        <begin position="243"/>
        <end position="264"/>
    </location>
</feature>
<feature type="transmembrane region" description="Helical" evidence="1">
    <location>
        <begin position="137"/>
        <end position="158"/>
    </location>
</feature>
<evidence type="ECO:0000256" key="1">
    <source>
        <dbReference type="SAM" id="Phobius"/>
    </source>
</evidence>
<evidence type="ECO:0000313" key="4">
    <source>
        <dbReference type="Proteomes" id="UP000255153"/>
    </source>
</evidence>
<feature type="transmembrane region" description="Helical" evidence="1">
    <location>
        <begin position="170"/>
        <end position="189"/>
    </location>
</feature>
<name>A0A376HMM6_ECOLX</name>
<evidence type="ECO:0000313" key="2">
    <source>
        <dbReference type="EMBL" id="EFA4420672.1"/>
    </source>
</evidence>
<evidence type="ECO:0000313" key="5">
    <source>
        <dbReference type="Proteomes" id="UP000591371"/>
    </source>
</evidence>
<organism evidence="2 5">
    <name type="scientific">Escherichia coli</name>
    <dbReference type="NCBI Taxonomy" id="562"/>
    <lineage>
        <taxon>Bacteria</taxon>
        <taxon>Pseudomonadati</taxon>
        <taxon>Pseudomonadota</taxon>
        <taxon>Gammaproteobacteria</taxon>
        <taxon>Enterobacterales</taxon>
        <taxon>Enterobacteriaceae</taxon>
        <taxon>Escherichia</taxon>
    </lineage>
</organism>
<reference evidence="3 4" key="1">
    <citation type="submission" date="2018-06" db="EMBL/GenBank/DDBJ databases">
        <authorList>
            <consortium name="Pathogen Informatics"/>
            <person name="Doyle S."/>
        </authorList>
    </citation>
    <scope>NUCLEOTIDE SEQUENCE [LARGE SCALE GENOMIC DNA]</scope>
    <source>
        <strain evidence="3 4">NCTC8603</strain>
    </source>
</reference>
<sequence length="284" mass="33241">MKYNFIYFIIKLLNFSLLFHTSLDENFDTIEKRNIINSTSLRVSLLCFPVGSKIIYLLTFNKKSNRILDKSNFQFFTSIHYDTLCPRISGTKIEEYVMAYSQYIKSILPKRRKEQEDFLKQRLSENNDSLSNLQSKITHYTTITIALTGAVVYLQTILPSANTNFAIRFISYYLFFILLVDIINLFLFLRKGMMVSSFSQSSFKSLKFDNSNYALTKAIYRDWIARKDDVRYFAGIVRNAEKYLYRSILVGITLYMFSISLQYYSDNPVNEIIFTPSGMFLAVN</sequence>